<feature type="chain" id="PRO_5013268978" evidence="1">
    <location>
        <begin position="20"/>
        <end position="166"/>
    </location>
</feature>
<gene>
    <name evidence="2" type="ORF">SAMN05444266_101388</name>
</gene>
<dbReference type="OrthoDB" id="9856635at2"/>
<name>A0A1M6VWM7_9BACT</name>
<dbReference type="AlphaFoldDB" id="A0A1M6VWM7"/>
<organism evidence="2 3">
    <name type="scientific">Chitinophaga jiangningensis</name>
    <dbReference type="NCBI Taxonomy" id="1419482"/>
    <lineage>
        <taxon>Bacteria</taxon>
        <taxon>Pseudomonadati</taxon>
        <taxon>Bacteroidota</taxon>
        <taxon>Chitinophagia</taxon>
        <taxon>Chitinophagales</taxon>
        <taxon>Chitinophagaceae</taxon>
        <taxon>Chitinophaga</taxon>
    </lineage>
</organism>
<dbReference type="Proteomes" id="UP000184420">
    <property type="component" value="Unassembled WGS sequence"/>
</dbReference>
<protein>
    <submittedName>
        <fullName evidence="2">Uncharacterized protein</fullName>
    </submittedName>
</protein>
<dbReference type="RefSeq" id="WP_073077473.1">
    <property type="nucleotide sequence ID" value="NZ_FRBL01000001.1"/>
</dbReference>
<feature type="signal peptide" evidence="1">
    <location>
        <begin position="1"/>
        <end position="19"/>
    </location>
</feature>
<dbReference type="EMBL" id="FRBL01000001">
    <property type="protein sequence ID" value="SHK85788.1"/>
    <property type="molecule type" value="Genomic_DNA"/>
</dbReference>
<evidence type="ECO:0000313" key="2">
    <source>
        <dbReference type="EMBL" id="SHK85788.1"/>
    </source>
</evidence>
<keyword evidence="3" id="KW-1185">Reference proteome</keyword>
<sequence length="166" mass="18915">MYKYLLAGVLLIFHKSIIAQTLTPETEFNKIVKILSSDVRDADSLRQSSVYTILVKVSNTVEVSIPENYPCPNKELKQKALQGVNWKLFSEKGVNQYVIPVYYLKHSYDGTVEFAGEAGISSAYKNDVYSWSNIRHIQTLPPVFIHRLNGPKKETDFINKDGLKKM</sequence>
<evidence type="ECO:0000256" key="1">
    <source>
        <dbReference type="SAM" id="SignalP"/>
    </source>
</evidence>
<evidence type="ECO:0000313" key="3">
    <source>
        <dbReference type="Proteomes" id="UP000184420"/>
    </source>
</evidence>
<dbReference type="STRING" id="1419482.SAMN05444266_101388"/>
<reference evidence="2 3" key="1">
    <citation type="submission" date="2016-11" db="EMBL/GenBank/DDBJ databases">
        <authorList>
            <person name="Jaros S."/>
            <person name="Januszkiewicz K."/>
            <person name="Wedrychowicz H."/>
        </authorList>
    </citation>
    <scope>NUCLEOTIDE SEQUENCE [LARGE SCALE GENOMIC DNA]</scope>
    <source>
        <strain evidence="2 3">DSM 27406</strain>
    </source>
</reference>
<accession>A0A1M6VWM7</accession>
<proteinExistence type="predicted"/>
<keyword evidence="1" id="KW-0732">Signal</keyword>